<evidence type="ECO:0000313" key="1">
    <source>
        <dbReference type="EMBL" id="PPS16129.1"/>
    </source>
</evidence>
<dbReference type="AlphaFoldDB" id="A0A2P5YKL1"/>
<name>A0A2P5YKL1_GOSBA</name>
<accession>A0A2P5YKL1</accession>
<proteinExistence type="predicted"/>
<sequence>MWVRKQSLFKLVIQEARSKNTPEPCSSNEKGPIYEERRLQVGDKVLLDVANSRIATSESNGEIPLTELSIFPYGIVEVIHSKFGFLEPHDQAHGRASGRAHTIEGNTTV</sequence>
<dbReference type="Proteomes" id="UP000239757">
    <property type="component" value="Unassembled WGS sequence"/>
</dbReference>
<dbReference type="EMBL" id="KZ663064">
    <property type="protein sequence ID" value="PPS16129.1"/>
    <property type="molecule type" value="Genomic_DNA"/>
</dbReference>
<gene>
    <name evidence="1" type="ORF">GOBAR_AA04451</name>
</gene>
<evidence type="ECO:0000313" key="2">
    <source>
        <dbReference type="Proteomes" id="UP000239757"/>
    </source>
</evidence>
<protein>
    <submittedName>
        <fullName evidence="1">Uncharacterized protein</fullName>
    </submittedName>
</protein>
<reference evidence="1 2" key="1">
    <citation type="submission" date="2015-01" db="EMBL/GenBank/DDBJ databases">
        <title>Genome of allotetraploid Gossypium barbadense reveals genomic plasticity and fiber elongation in cotton evolution.</title>
        <authorList>
            <person name="Chen X."/>
            <person name="Liu X."/>
            <person name="Zhao B."/>
            <person name="Zheng H."/>
            <person name="Hu Y."/>
            <person name="Lu G."/>
            <person name="Yang C."/>
            <person name="Chen J."/>
            <person name="Shan C."/>
            <person name="Zhang L."/>
            <person name="Zhou Y."/>
            <person name="Wang L."/>
            <person name="Guo W."/>
            <person name="Bai Y."/>
            <person name="Ruan J."/>
            <person name="Shangguan X."/>
            <person name="Mao Y."/>
            <person name="Jiang J."/>
            <person name="Zhu Y."/>
            <person name="Lei J."/>
            <person name="Kang H."/>
            <person name="Chen S."/>
            <person name="He X."/>
            <person name="Wang R."/>
            <person name="Wang Y."/>
            <person name="Chen J."/>
            <person name="Wang L."/>
            <person name="Yu S."/>
            <person name="Wang B."/>
            <person name="Wei J."/>
            <person name="Song S."/>
            <person name="Lu X."/>
            <person name="Gao Z."/>
            <person name="Gu W."/>
            <person name="Deng X."/>
            <person name="Ma D."/>
            <person name="Wang S."/>
            <person name="Liang W."/>
            <person name="Fang L."/>
            <person name="Cai C."/>
            <person name="Zhu X."/>
            <person name="Zhou B."/>
            <person name="Zhang Y."/>
            <person name="Chen Z."/>
            <person name="Xu S."/>
            <person name="Zhu R."/>
            <person name="Wang S."/>
            <person name="Zhang T."/>
            <person name="Zhao G."/>
        </authorList>
    </citation>
    <scope>NUCLEOTIDE SEQUENCE [LARGE SCALE GENOMIC DNA]</scope>
    <source>
        <strain evidence="2">cv. Xinhai21</strain>
        <tissue evidence="1">Leaf</tissue>
    </source>
</reference>
<organism evidence="1 2">
    <name type="scientific">Gossypium barbadense</name>
    <name type="common">Sea Island cotton</name>
    <name type="synonym">Hibiscus barbadensis</name>
    <dbReference type="NCBI Taxonomy" id="3634"/>
    <lineage>
        <taxon>Eukaryota</taxon>
        <taxon>Viridiplantae</taxon>
        <taxon>Streptophyta</taxon>
        <taxon>Embryophyta</taxon>
        <taxon>Tracheophyta</taxon>
        <taxon>Spermatophyta</taxon>
        <taxon>Magnoliopsida</taxon>
        <taxon>eudicotyledons</taxon>
        <taxon>Gunneridae</taxon>
        <taxon>Pentapetalae</taxon>
        <taxon>rosids</taxon>
        <taxon>malvids</taxon>
        <taxon>Malvales</taxon>
        <taxon>Malvaceae</taxon>
        <taxon>Malvoideae</taxon>
        <taxon>Gossypium</taxon>
    </lineage>
</organism>